<feature type="compositionally biased region" description="Polar residues" evidence="1">
    <location>
        <begin position="340"/>
        <end position="351"/>
    </location>
</feature>
<evidence type="ECO:0000313" key="4">
    <source>
        <dbReference type="Proteomes" id="UP000664521"/>
    </source>
</evidence>
<dbReference type="OrthoDB" id="4840035at2759"/>
<proteinExistence type="predicted"/>
<accession>A0A8H3EHH9</accession>
<dbReference type="Pfam" id="PF24809">
    <property type="entry name" value="DUF7708"/>
    <property type="match status" value="1"/>
</dbReference>
<name>A0A8H3EHH9_9LECA</name>
<reference evidence="3" key="1">
    <citation type="submission" date="2021-03" db="EMBL/GenBank/DDBJ databases">
        <authorList>
            <person name="Tagirdzhanova G."/>
        </authorList>
    </citation>
    <scope>NUCLEOTIDE SEQUENCE</scope>
</reference>
<sequence>MLSHTGFAQKAALEEQETRLGEQRVLQHFANEATSEELNNPLLSGLDLVVNRDSAPDKPLERQEGSFATPWRKFYESSVESDRSRDLDPDRENQSLFEEWQSFQQFLEAEQREKDEKSRKSFRRIFGKKQPDEEPVWRVSIENRPLEIQDILKSVRDAQDYWQRKPRLGRGKPQKYFHRFCGCLDTHSNFMRILPEQNQYLSVVCGVTTTLIKASVNHQNVAQRLDEALTDIIGPISRCENHVKLMNTDHMHKAIKYLYSQVFRFFRSAMKWYQDRALRKILNSLNQNLADDLKDQVSNIKDICDSIGKDSWFGTQAEIRDLRLRLEQREKDRISREQQEQAMSQKQTSPAKLQDIGMSVKRALQGNSQAWLHGDDEPISRVGTSGLSARRLTEEVEHHPSRKRSSKPRVTEAKVDKKNLQCWSRNMEDFTSNVPELFNLIDFDFAVVEMEVLESIQNWVRSPNSQALWVQGAYQVAYPSQVTAIAARIVTVALEWKMPVIYGFSNENDDGNEDCQSLSADPYNESSENILVDLIYSLTRQLINQLLPKISTSHRLNKQYFEKFDGSINTFQAALRLFKELIRHAPKDLWIVLDGIERLDDSAVETLLLELLDFLQDVITDTGSRKIVKVLYTTAGSCSTLEQLDQDFLENVEARVRRARHAHGNMLSLSQLDLGSDEDSRENSMSDSE</sequence>
<feature type="region of interest" description="Disordered" evidence="1">
    <location>
        <begin position="371"/>
        <end position="410"/>
    </location>
</feature>
<dbReference type="InterPro" id="IPR056125">
    <property type="entry name" value="DUF7708"/>
</dbReference>
<organism evidence="3 4">
    <name type="scientific">Heterodermia speciosa</name>
    <dbReference type="NCBI Taxonomy" id="116794"/>
    <lineage>
        <taxon>Eukaryota</taxon>
        <taxon>Fungi</taxon>
        <taxon>Dikarya</taxon>
        <taxon>Ascomycota</taxon>
        <taxon>Pezizomycotina</taxon>
        <taxon>Lecanoromycetes</taxon>
        <taxon>OSLEUM clade</taxon>
        <taxon>Lecanoromycetidae</taxon>
        <taxon>Caliciales</taxon>
        <taxon>Physciaceae</taxon>
        <taxon>Heterodermia</taxon>
    </lineage>
</organism>
<comment type="caution">
    <text evidence="3">The sequence shown here is derived from an EMBL/GenBank/DDBJ whole genome shotgun (WGS) entry which is preliminary data.</text>
</comment>
<evidence type="ECO:0000256" key="1">
    <source>
        <dbReference type="SAM" id="MobiDB-lite"/>
    </source>
</evidence>
<dbReference type="AlphaFoldDB" id="A0A8H3EHH9"/>
<protein>
    <recommendedName>
        <fullName evidence="2">DUF7708 domain-containing protein</fullName>
    </recommendedName>
</protein>
<dbReference type="Proteomes" id="UP000664521">
    <property type="component" value="Unassembled WGS sequence"/>
</dbReference>
<dbReference type="EMBL" id="CAJPDS010000001">
    <property type="protein sequence ID" value="CAF9903096.1"/>
    <property type="molecule type" value="Genomic_DNA"/>
</dbReference>
<gene>
    <name evidence="3" type="ORF">HETSPECPRED_000115</name>
</gene>
<feature type="domain" description="DUF7708" evidence="2">
    <location>
        <begin position="176"/>
        <end position="318"/>
    </location>
</feature>
<feature type="region of interest" description="Disordered" evidence="1">
    <location>
        <begin position="333"/>
        <end position="352"/>
    </location>
</feature>
<keyword evidence="4" id="KW-1185">Reference proteome</keyword>
<evidence type="ECO:0000313" key="3">
    <source>
        <dbReference type="EMBL" id="CAF9903096.1"/>
    </source>
</evidence>
<evidence type="ECO:0000259" key="2">
    <source>
        <dbReference type="Pfam" id="PF24809"/>
    </source>
</evidence>